<dbReference type="Gene3D" id="3.50.50.60">
    <property type="entry name" value="FAD/NAD(P)-binding domain"/>
    <property type="match status" value="2"/>
</dbReference>
<dbReference type="InterPro" id="IPR036188">
    <property type="entry name" value="FAD/NAD-bd_sf"/>
</dbReference>
<gene>
    <name evidence="10" type="ORF">RJ640_006784</name>
</gene>
<feature type="signal peptide" evidence="9">
    <location>
        <begin position="1"/>
        <end position="20"/>
    </location>
</feature>
<dbReference type="PRINTS" id="PR00370">
    <property type="entry name" value="FMOXYGENASE"/>
</dbReference>
<keyword evidence="6 8" id="KW-0560">Oxidoreductase</keyword>
<keyword evidence="7 8" id="KW-0503">Monooxygenase</keyword>
<proteinExistence type="inferred from homology"/>
<dbReference type="EC" id="1.-.-.-" evidence="8"/>
<evidence type="ECO:0000256" key="3">
    <source>
        <dbReference type="ARBA" id="ARBA00022630"/>
    </source>
</evidence>
<reference evidence="10" key="1">
    <citation type="submission" date="2022-12" db="EMBL/GenBank/DDBJ databases">
        <title>Draft genome assemblies for two species of Escallonia (Escalloniales).</title>
        <authorList>
            <person name="Chanderbali A."/>
            <person name="Dervinis C."/>
            <person name="Anghel I."/>
            <person name="Soltis D."/>
            <person name="Soltis P."/>
            <person name="Zapata F."/>
        </authorList>
    </citation>
    <scope>NUCLEOTIDE SEQUENCE</scope>
    <source>
        <strain evidence="10">UCBG92.1500</strain>
        <tissue evidence="10">Leaf</tissue>
    </source>
</reference>
<keyword evidence="3 8" id="KW-0285">Flavoprotein</keyword>
<dbReference type="GO" id="GO:0050661">
    <property type="term" value="F:NADP binding"/>
    <property type="evidence" value="ECO:0007669"/>
    <property type="project" value="InterPro"/>
</dbReference>
<dbReference type="GO" id="GO:0004499">
    <property type="term" value="F:N,N-dimethylaniline monooxygenase activity"/>
    <property type="evidence" value="ECO:0007669"/>
    <property type="project" value="InterPro"/>
</dbReference>
<keyword evidence="5" id="KW-0521">NADP</keyword>
<dbReference type="Proteomes" id="UP001187471">
    <property type="component" value="Unassembled WGS sequence"/>
</dbReference>
<dbReference type="PANTHER" id="PTHR23023">
    <property type="entry name" value="DIMETHYLANILINE MONOOXYGENASE"/>
    <property type="match status" value="1"/>
</dbReference>
<evidence type="ECO:0000256" key="9">
    <source>
        <dbReference type="SAM" id="SignalP"/>
    </source>
</evidence>
<dbReference type="InterPro" id="IPR020946">
    <property type="entry name" value="Flavin_mOase-like"/>
</dbReference>
<evidence type="ECO:0000256" key="7">
    <source>
        <dbReference type="ARBA" id="ARBA00023033"/>
    </source>
</evidence>
<evidence type="ECO:0000256" key="5">
    <source>
        <dbReference type="ARBA" id="ARBA00022857"/>
    </source>
</evidence>
<organism evidence="10 11">
    <name type="scientific">Escallonia rubra</name>
    <dbReference type="NCBI Taxonomy" id="112253"/>
    <lineage>
        <taxon>Eukaryota</taxon>
        <taxon>Viridiplantae</taxon>
        <taxon>Streptophyta</taxon>
        <taxon>Embryophyta</taxon>
        <taxon>Tracheophyta</taxon>
        <taxon>Spermatophyta</taxon>
        <taxon>Magnoliopsida</taxon>
        <taxon>eudicotyledons</taxon>
        <taxon>Gunneridae</taxon>
        <taxon>Pentapetalae</taxon>
        <taxon>asterids</taxon>
        <taxon>campanulids</taxon>
        <taxon>Escalloniales</taxon>
        <taxon>Escalloniaceae</taxon>
        <taxon>Escallonia</taxon>
    </lineage>
</organism>
<dbReference type="InterPro" id="IPR000960">
    <property type="entry name" value="Flavin_mOase"/>
</dbReference>
<dbReference type="FunFam" id="3.50.50.60:FF:000138">
    <property type="entry name" value="Flavin-containing monooxygenase"/>
    <property type="match status" value="1"/>
</dbReference>
<dbReference type="InterPro" id="IPR050346">
    <property type="entry name" value="FMO-like"/>
</dbReference>
<comment type="similarity">
    <text evidence="2 8">Belongs to the FMO family.</text>
</comment>
<evidence type="ECO:0000313" key="10">
    <source>
        <dbReference type="EMBL" id="KAK2979976.1"/>
    </source>
</evidence>
<evidence type="ECO:0000256" key="6">
    <source>
        <dbReference type="ARBA" id="ARBA00023002"/>
    </source>
</evidence>
<dbReference type="GO" id="GO:0050660">
    <property type="term" value="F:flavin adenine dinucleotide binding"/>
    <property type="evidence" value="ECO:0007669"/>
    <property type="project" value="InterPro"/>
</dbReference>
<comment type="caution">
    <text evidence="10">The sequence shown here is derived from an EMBL/GenBank/DDBJ whole genome shotgun (WGS) entry which is preliminary data.</text>
</comment>
<dbReference type="EMBL" id="JAVXUO010001691">
    <property type="protein sequence ID" value="KAK2979976.1"/>
    <property type="molecule type" value="Genomic_DNA"/>
</dbReference>
<keyword evidence="11" id="KW-1185">Reference proteome</keyword>
<evidence type="ECO:0000313" key="11">
    <source>
        <dbReference type="Proteomes" id="UP001187471"/>
    </source>
</evidence>
<sequence>MARSLKVAVIGAGVAGLVTARELQREGHTAIVYEKGDQLGGTWVYNPRVESDPLGLDPNREIIHSSLYYSLRTNFPRHLMGFSDYPFAVRENGDSRNFPGHGEVLNFLNNFARDFGLTELIRFNVEVVRVEMAGSRNDEWVVESRTGGLSSEEVFEAVVVCIGHHTVPRVADVPGIGKWPRKQLHSHNYRVPEPFRDQIVVIIGDESSAQDISNEIAMVAKEVHLSSRSPNVEVSKLDGRDNIWQQSKIEHVYEDGIVAFQDGTSVDADIIFHCTGYKYYFPFLKTHGIVTVEDNRVEPLYKHVFPPQLGPWLSFLAIPYQVSVKGTATIFLMMELQSKWISRALSGKVLLPSKEKMLADVQEHYRQMVECGIPKHHTHALGEQKFDYLDWLAVQAGVPAAFDERLKQTLRQLYKLKNWVPTARTAIP</sequence>
<comment type="cofactor">
    <cofactor evidence="1 8">
        <name>FAD</name>
        <dbReference type="ChEBI" id="CHEBI:57692"/>
    </cofactor>
</comment>
<keyword evidence="4 8" id="KW-0274">FAD</keyword>
<keyword evidence="9" id="KW-0732">Signal</keyword>
<name>A0AA88RJA9_9ASTE</name>
<accession>A0AA88RJA9</accession>
<dbReference type="AlphaFoldDB" id="A0AA88RJA9"/>
<evidence type="ECO:0000256" key="1">
    <source>
        <dbReference type="ARBA" id="ARBA00001974"/>
    </source>
</evidence>
<feature type="chain" id="PRO_5041741904" description="Flavin-containing monooxygenase" evidence="9">
    <location>
        <begin position="21"/>
        <end position="428"/>
    </location>
</feature>
<dbReference type="Pfam" id="PF00743">
    <property type="entry name" value="FMO-like"/>
    <property type="match status" value="2"/>
</dbReference>
<protein>
    <recommendedName>
        <fullName evidence="8">Flavin-containing monooxygenase</fullName>
        <ecNumber evidence="8">1.-.-.-</ecNumber>
    </recommendedName>
</protein>
<evidence type="ECO:0000256" key="8">
    <source>
        <dbReference type="RuleBase" id="RU361177"/>
    </source>
</evidence>
<evidence type="ECO:0000256" key="2">
    <source>
        <dbReference type="ARBA" id="ARBA00009183"/>
    </source>
</evidence>
<dbReference type="SUPFAM" id="SSF51905">
    <property type="entry name" value="FAD/NAD(P)-binding domain"/>
    <property type="match status" value="2"/>
</dbReference>
<dbReference type="PIRSF" id="PIRSF000332">
    <property type="entry name" value="FMO"/>
    <property type="match status" value="1"/>
</dbReference>
<evidence type="ECO:0000256" key="4">
    <source>
        <dbReference type="ARBA" id="ARBA00022827"/>
    </source>
</evidence>